<sequence>MYRKQVSYHAAKDPAPLAPRDPNVTPARRDSTQESSNRGKKRSHERVDPPSEEVTSPKSAKQKKSTDKNDKSNDKKTDYDVSSIRLDGEEDNICPIFDTCQDIRNKINAEIRRGTTKAELARIFGAQFNPAHKISGSQLQRCLDKKGPFGGAESGVFYGAYVFFEKLRMKQGKPESKKRLQVKEANPNGMERTDASC</sequence>
<dbReference type="Pfam" id="PF24852">
    <property type="entry name" value="DUF7726"/>
    <property type="match status" value="1"/>
</dbReference>
<evidence type="ECO:0000313" key="4">
    <source>
        <dbReference type="Proteomes" id="UP000243723"/>
    </source>
</evidence>
<evidence type="ECO:0000313" key="3">
    <source>
        <dbReference type="EMBL" id="PSK57866.1"/>
    </source>
</evidence>
<feature type="domain" description="DUF7726" evidence="2">
    <location>
        <begin position="94"/>
        <end position="173"/>
    </location>
</feature>
<feature type="region of interest" description="Disordered" evidence="1">
    <location>
        <begin position="171"/>
        <end position="197"/>
    </location>
</feature>
<feature type="compositionally biased region" description="Basic and acidic residues" evidence="1">
    <location>
        <begin position="171"/>
        <end position="182"/>
    </location>
</feature>
<accession>A0A2P8ABM7</accession>
<dbReference type="Proteomes" id="UP000243723">
    <property type="component" value="Unassembled WGS sequence"/>
</dbReference>
<proteinExistence type="predicted"/>
<name>A0A2P8ABM7_9PEZI</name>
<dbReference type="PANTHER" id="PTHR42339">
    <property type="entry name" value="HISTONE H1"/>
    <property type="match status" value="1"/>
</dbReference>
<dbReference type="AlphaFoldDB" id="A0A2P8ABM7"/>
<comment type="caution">
    <text evidence="3">The sequence shown here is derived from an EMBL/GenBank/DDBJ whole genome shotgun (WGS) entry which is preliminary data.</text>
</comment>
<gene>
    <name evidence="3" type="ORF">B9Z65_9068</name>
</gene>
<dbReference type="OrthoDB" id="2592504at2759"/>
<protein>
    <recommendedName>
        <fullName evidence="2">DUF7726 domain-containing protein</fullName>
    </recommendedName>
</protein>
<evidence type="ECO:0000259" key="2">
    <source>
        <dbReference type="Pfam" id="PF24852"/>
    </source>
</evidence>
<evidence type="ECO:0000256" key="1">
    <source>
        <dbReference type="SAM" id="MobiDB-lite"/>
    </source>
</evidence>
<keyword evidence="4" id="KW-1185">Reference proteome</keyword>
<organism evidence="3 4">
    <name type="scientific">Elsinoe australis</name>
    <dbReference type="NCBI Taxonomy" id="40998"/>
    <lineage>
        <taxon>Eukaryota</taxon>
        <taxon>Fungi</taxon>
        <taxon>Dikarya</taxon>
        <taxon>Ascomycota</taxon>
        <taxon>Pezizomycotina</taxon>
        <taxon>Dothideomycetes</taxon>
        <taxon>Dothideomycetidae</taxon>
        <taxon>Myriangiales</taxon>
        <taxon>Elsinoaceae</taxon>
        <taxon>Elsinoe</taxon>
    </lineage>
</organism>
<dbReference type="InterPro" id="IPR056143">
    <property type="entry name" value="DUF7726"/>
</dbReference>
<feature type="region of interest" description="Disordered" evidence="1">
    <location>
        <begin position="1"/>
        <end position="78"/>
    </location>
</feature>
<dbReference type="PANTHER" id="PTHR42339:SF1">
    <property type="entry name" value="HISTONE H1"/>
    <property type="match status" value="1"/>
</dbReference>
<reference evidence="3 4" key="1">
    <citation type="submission" date="2017-05" db="EMBL/GenBank/DDBJ databases">
        <title>Draft genome sequence of Elsinoe australis.</title>
        <authorList>
            <person name="Cheng Q."/>
        </authorList>
    </citation>
    <scope>NUCLEOTIDE SEQUENCE [LARGE SCALE GENOMIC DNA]</scope>
    <source>
        <strain evidence="3 4">NL1</strain>
    </source>
</reference>
<feature type="compositionally biased region" description="Basic and acidic residues" evidence="1">
    <location>
        <begin position="64"/>
        <end position="78"/>
    </location>
</feature>
<dbReference type="EMBL" id="NHZQ01000037">
    <property type="protein sequence ID" value="PSK57866.1"/>
    <property type="molecule type" value="Genomic_DNA"/>
</dbReference>